<organism evidence="2 3">
    <name type="scientific">Actinacidiphila bryophytorum</name>
    <dbReference type="NCBI Taxonomy" id="1436133"/>
    <lineage>
        <taxon>Bacteria</taxon>
        <taxon>Bacillati</taxon>
        <taxon>Actinomycetota</taxon>
        <taxon>Actinomycetes</taxon>
        <taxon>Kitasatosporales</taxon>
        <taxon>Streptomycetaceae</taxon>
        <taxon>Actinacidiphila</taxon>
    </lineage>
</organism>
<gene>
    <name evidence="2" type="ORF">SBRY_10088</name>
</gene>
<reference evidence="2" key="1">
    <citation type="submission" date="2021-06" db="EMBL/GenBank/DDBJ databases">
        <authorList>
            <person name="Arsene-Ploetze F."/>
        </authorList>
    </citation>
    <scope>NUCLEOTIDE SEQUENCE</scope>
    <source>
        <strain evidence="2">SBRY1</strain>
    </source>
</reference>
<evidence type="ECO:0000313" key="2">
    <source>
        <dbReference type="EMBL" id="CAG7597528.1"/>
    </source>
</evidence>
<dbReference type="AlphaFoldDB" id="A0A9W4EC67"/>
<keyword evidence="1" id="KW-0472">Membrane</keyword>
<sequence>MLCTAGYCLAVENIQPGSLAMQTLAALVSALAIVAVAHADADVRHRAIRVLRILFGGDRRM</sequence>
<accession>A0A9W4EC67</accession>
<keyword evidence="1" id="KW-0812">Transmembrane</keyword>
<proteinExistence type="predicted"/>
<dbReference type="EMBL" id="CAJVAX010000001">
    <property type="protein sequence ID" value="CAG7597528.1"/>
    <property type="molecule type" value="Genomic_DNA"/>
</dbReference>
<dbReference type="Proteomes" id="UP001153328">
    <property type="component" value="Unassembled WGS sequence"/>
</dbReference>
<evidence type="ECO:0000256" key="1">
    <source>
        <dbReference type="SAM" id="Phobius"/>
    </source>
</evidence>
<keyword evidence="1" id="KW-1133">Transmembrane helix</keyword>
<protein>
    <submittedName>
        <fullName evidence="2">Uncharacterized protein</fullName>
    </submittedName>
</protein>
<keyword evidence="3" id="KW-1185">Reference proteome</keyword>
<name>A0A9W4EC67_9ACTN</name>
<comment type="caution">
    <text evidence="2">The sequence shown here is derived from an EMBL/GenBank/DDBJ whole genome shotgun (WGS) entry which is preliminary data.</text>
</comment>
<feature type="transmembrane region" description="Helical" evidence="1">
    <location>
        <begin position="19"/>
        <end position="39"/>
    </location>
</feature>
<evidence type="ECO:0000313" key="3">
    <source>
        <dbReference type="Proteomes" id="UP001153328"/>
    </source>
</evidence>